<feature type="compositionally biased region" description="Low complexity" evidence="1">
    <location>
        <begin position="88"/>
        <end position="106"/>
    </location>
</feature>
<comment type="caution">
    <text evidence="2">The sequence shown here is derived from an EMBL/GenBank/DDBJ whole genome shotgun (WGS) entry which is preliminary data.</text>
</comment>
<organism evidence="2 3">
    <name type="scientific">Taxus chinensis</name>
    <name type="common">Chinese yew</name>
    <name type="synonym">Taxus wallichiana var. chinensis</name>
    <dbReference type="NCBI Taxonomy" id="29808"/>
    <lineage>
        <taxon>Eukaryota</taxon>
        <taxon>Viridiplantae</taxon>
        <taxon>Streptophyta</taxon>
        <taxon>Embryophyta</taxon>
        <taxon>Tracheophyta</taxon>
        <taxon>Spermatophyta</taxon>
        <taxon>Pinopsida</taxon>
        <taxon>Pinidae</taxon>
        <taxon>Conifers II</taxon>
        <taxon>Cupressales</taxon>
        <taxon>Taxaceae</taxon>
        <taxon>Taxus</taxon>
    </lineage>
</organism>
<evidence type="ECO:0000313" key="2">
    <source>
        <dbReference type="EMBL" id="KAH9292871.1"/>
    </source>
</evidence>
<proteinExistence type="predicted"/>
<gene>
    <name evidence="2" type="ORF">KI387_041944</name>
</gene>
<evidence type="ECO:0000313" key="3">
    <source>
        <dbReference type="Proteomes" id="UP000824469"/>
    </source>
</evidence>
<dbReference type="AlphaFoldDB" id="A0AA38F8G1"/>
<feature type="compositionally biased region" description="Basic and acidic residues" evidence="1">
    <location>
        <begin position="117"/>
        <end position="130"/>
    </location>
</feature>
<accession>A0AA38F8G1</accession>
<sequence length="271" mass="30886">SRFFPTADESVAGGEDDVQRKQQKPNSRKELGIHFEEERSGSRSWGRRRVSSFGKEKRMVTFQRSNSYSSDDSSDIDAVVVAAAALVVTTADSPPSSSGEISPVSSRARPWTPLPRIGEDPSRSRRHYDEEVNNPADSRALMPSTSMERRRPATPLSKDSKALVPVPSRKDSKTSDSGSGRWDKTDSSFQSRSRSSSENRGKEKERERESRKHKEFRSDQGKRDQKEAKAAAWLEEEIGRIDSRYDRKYSGIREWEEVRRHEADMKFKEVE</sequence>
<feature type="non-terminal residue" evidence="2">
    <location>
        <position position="1"/>
    </location>
</feature>
<reference evidence="2 3" key="1">
    <citation type="journal article" date="2021" name="Nat. Plants">
        <title>The Taxus genome provides insights into paclitaxel biosynthesis.</title>
        <authorList>
            <person name="Xiong X."/>
            <person name="Gou J."/>
            <person name="Liao Q."/>
            <person name="Li Y."/>
            <person name="Zhou Q."/>
            <person name="Bi G."/>
            <person name="Li C."/>
            <person name="Du R."/>
            <person name="Wang X."/>
            <person name="Sun T."/>
            <person name="Guo L."/>
            <person name="Liang H."/>
            <person name="Lu P."/>
            <person name="Wu Y."/>
            <person name="Zhang Z."/>
            <person name="Ro D.K."/>
            <person name="Shang Y."/>
            <person name="Huang S."/>
            <person name="Yan J."/>
        </authorList>
    </citation>
    <scope>NUCLEOTIDE SEQUENCE [LARGE SCALE GENOMIC DNA]</scope>
    <source>
        <strain evidence="2">Ta-2019</strain>
    </source>
</reference>
<feature type="compositionally biased region" description="Basic and acidic residues" evidence="1">
    <location>
        <begin position="195"/>
        <end position="228"/>
    </location>
</feature>
<evidence type="ECO:0000256" key="1">
    <source>
        <dbReference type="SAM" id="MobiDB-lite"/>
    </source>
</evidence>
<dbReference type="EMBL" id="JAHRHJ020002130">
    <property type="protein sequence ID" value="KAH9292871.1"/>
    <property type="molecule type" value="Genomic_DNA"/>
</dbReference>
<feature type="region of interest" description="Disordered" evidence="1">
    <location>
        <begin position="1"/>
        <end position="57"/>
    </location>
</feature>
<dbReference type="OMA" id="WMESEMA"/>
<dbReference type="Proteomes" id="UP000824469">
    <property type="component" value="Unassembled WGS sequence"/>
</dbReference>
<feature type="non-terminal residue" evidence="2">
    <location>
        <position position="271"/>
    </location>
</feature>
<feature type="compositionally biased region" description="Basic and acidic residues" evidence="1">
    <location>
        <begin position="27"/>
        <end position="41"/>
    </location>
</feature>
<name>A0AA38F8G1_TAXCH</name>
<feature type="region of interest" description="Disordered" evidence="1">
    <location>
        <begin position="88"/>
        <end position="228"/>
    </location>
</feature>
<keyword evidence="3" id="KW-1185">Reference proteome</keyword>
<protein>
    <submittedName>
        <fullName evidence="2">Uncharacterized protein</fullName>
    </submittedName>
</protein>